<dbReference type="Proteomes" id="UP000831589">
    <property type="component" value="Segment"/>
</dbReference>
<evidence type="ECO:0000313" key="1">
    <source>
        <dbReference type="EMBL" id="UNY41708.1"/>
    </source>
</evidence>
<dbReference type="EMBL" id="OM638608">
    <property type="protein sequence ID" value="UNY41708.1"/>
    <property type="molecule type" value="Genomic_DNA"/>
</dbReference>
<sequence>MQRCISKSPEGRFRARSCVETCVYTCGLAHDSSSYFNHRNKRYRSRSWQTENRHRLAV</sequence>
<organism evidence="1 2">
    <name type="scientific">Burkholderia phage Musica</name>
    <dbReference type="NCBI Taxonomy" id="2924903"/>
    <lineage>
        <taxon>Viruses</taxon>
        <taxon>Duplodnaviria</taxon>
        <taxon>Heunggongvirae</taxon>
        <taxon>Uroviricota</taxon>
        <taxon>Caudoviricetes</taxon>
        <taxon>Peduoviridae</taxon>
        <taxon>Kayeltresvirus</taxon>
        <taxon>Kayeltresvirus musica</taxon>
    </lineage>
</organism>
<gene>
    <name evidence="1" type="ORF">CPT_Musica_049</name>
</gene>
<accession>A0AAE9G6R5</accession>
<reference evidence="1" key="1">
    <citation type="submission" date="2022-02" db="EMBL/GenBank/DDBJ databases">
        <title>Complete genome sequence of Burkholderia cenocepacia phage Musica.</title>
        <authorList>
            <person name="Le T."/>
            <person name="Yao G."/>
            <person name="Liu M."/>
            <person name="Gonzalez C."/>
        </authorList>
    </citation>
    <scope>NUCLEOTIDE SEQUENCE</scope>
</reference>
<evidence type="ECO:0000313" key="2">
    <source>
        <dbReference type="Proteomes" id="UP000831589"/>
    </source>
</evidence>
<name>A0AAE9G6R5_9CAUD</name>
<protein>
    <submittedName>
        <fullName evidence="1">Uncharacterized protein</fullName>
    </submittedName>
</protein>
<keyword evidence="2" id="KW-1185">Reference proteome</keyword>
<proteinExistence type="predicted"/>